<feature type="signal peptide" evidence="1">
    <location>
        <begin position="1"/>
        <end position="18"/>
    </location>
</feature>
<dbReference type="Proteomes" id="UP000434172">
    <property type="component" value="Unassembled WGS sequence"/>
</dbReference>
<organism evidence="2 3">
    <name type="scientific">Colletotrichum asianum</name>
    <dbReference type="NCBI Taxonomy" id="702518"/>
    <lineage>
        <taxon>Eukaryota</taxon>
        <taxon>Fungi</taxon>
        <taxon>Dikarya</taxon>
        <taxon>Ascomycota</taxon>
        <taxon>Pezizomycotina</taxon>
        <taxon>Sordariomycetes</taxon>
        <taxon>Hypocreomycetidae</taxon>
        <taxon>Glomerellales</taxon>
        <taxon>Glomerellaceae</taxon>
        <taxon>Colletotrichum</taxon>
        <taxon>Colletotrichum gloeosporioides species complex</taxon>
    </lineage>
</organism>
<proteinExistence type="predicted"/>
<dbReference type="OrthoDB" id="4847041at2759"/>
<dbReference type="EMBL" id="WOWK01000004">
    <property type="protein sequence ID" value="KAF0331308.1"/>
    <property type="molecule type" value="Genomic_DNA"/>
</dbReference>
<name>A0A8H3WUK9_9PEZI</name>
<evidence type="ECO:0000256" key="1">
    <source>
        <dbReference type="SAM" id="SignalP"/>
    </source>
</evidence>
<sequence>MKIHAAFILATVAVSVSAGGPKREPRFSGLEKIPDNEGLPLHQLPECYQGCYQSTNHGFVGHDANTVSRRVFCEDKWTNFDWWFETWLAGCLDQNCPPEDGDKARSWYNSICRL</sequence>
<keyword evidence="3" id="KW-1185">Reference proteome</keyword>
<keyword evidence="1" id="KW-0732">Signal</keyword>
<evidence type="ECO:0000313" key="2">
    <source>
        <dbReference type="EMBL" id="KAF0331308.1"/>
    </source>
</evidence>
<protein>
    <submittedName>
        <fullName evidence="2">Uncharacterized protein</fullName>
    </submittedName>
</protein>
<dbReference type="AlphaFoldDB" id="A0A8H3WUK9"/>
<gene>
    <name evidence="2" type="ORF">GQ607_001616</name>
</gene>
<evidence type="ECO:0000313" key="3">
    <source>
        <dbReference type="Proteomes" id="UP000434172"/>
    </source>
</evidence>
<reference evidence="2 3" key="1">
    <citation type="submission" date="2019-12" db="EMBL/GenBank/DDBJ databases">
        <title>A genome sequence resource for the geographically widespread anthracnose pathogen Colletotrichum asianum.</title>
        <authorList>
            <person name="Meng Y."/>
        </authorList>
    </citation>
    <scope>NUCLEOTIDE SEQUENCE [LARGE SCALE GENOMIC DNA]</scope>
    <source>
        <strain evidence="2 3">ICMP 18580</strain>
    </source>
</reference>
<comment type="caution">
    <text evidence="2">The sequence shown here is derived from an EMBL/GenBank/DDBJ whole genome shotgun (WGS) entry which is preliminary data.</text>
</comment>
<feature type="chain" id="PRO_5034569851" evidence="1">
    <location>
        <begin position="19"/>
        <end position="114"/>
    </location>
</feature>
<accession>A0A8H3WUK9</accession>